<protein>
    <submittedName>
        <fullName evidence="1">K P-type ATPase (Mediates high-affinity potassium or sodium uptake)</fullName>
    </submittedName>
</protein>
<evidence type="ECO:0000313" key="1">
    <source>
        <dbReference type="EMBL" id="KAF5715456.1"/>
    </source>
</evidence>
<dbReference type="EMBL" id="JAAOAN010000226">
    <property type="protein sequence ID" value="KAF5715456.1"/>
    <property type="molecule type" value="Genomic_DNA"/>
</dbReference>
<sequence length="395" mass="45367">MAGPGLMDLPVEILIKIIQLAIPPMVLPEHLNWVGWMANPNERAATSAIMGVCHKFRNLLLKTRPLTGHASTGQQFTFDVERDTLLVHGMNIPAFLKTSQVPNLHGVRRLVTLLSYPIGWGSYTYTQRTILRVRQPWAMNVMAHDPLDTAYEENLPFETSFTVAQELGSLREMYVVIQTAPGWYIDSFQQFGPQPEHRRTGPVLGDLNRPVHHTGLRWANPRLRDYEDISEIPMIGLHGYSKTRRDRRNPRQQEYSQGGQWAGFRIYLETQEVEFRPLTWDEVEPIVHRQKQQIIRDQTKELSGGAYGWIKVKDYDAAIDEPWVKQVATTWKMYRSPLTDRDVSGCSYEPYGMSSILTADQAQHGMDCEMRTVRVKKLFPFNTGNLSFLWTPITA</sequence>
<dbReference type="Proteomes" id="UP000544331">
    <property type="component" value="Unassembled WGS sequence"/>
</dbReference>
<accession>A0A8H5YPR2</accession>
<gene>
    <name evidence="1" type="ORF">FMUND_6835</name>
</gene>
<reference evidence="1 2" key="1">
    <citation type="submission" date="2020-05" db="EMBL/GenBank/DDBJ databases">
        <title>Identification and distribution of gene clusters putatively required for synthesis of sphingolipid metabolism inhibitors in phylogenetically diverse species of the filamentous fungus Fusarium.</title>
        <authorList>
            <person name="Kim H.-S."/>
            <person name="Busman M."/>
            <person name="Brown D.W."/>
            <person name="Divon H."/>
            <person name="Uhlig S."/>
            <person name="Proctor R.H."/>
        </authorList>
    </citation>
    <scope>NUCLEOTIDE SEQUENCE [LARGE SCALE GENOMIC DNA]</scope>
    <source>
        <strain evidence="1 2">NRRL 66235</strain>
    </source>
</reference>
<dbReference type="AlphaFoldDB" id="A0A8H5YPR2"/>
<dbReference type="OrthoDB" id="5090029at2759"/>
<keyword evidence="2" id="KW-1185">Reference proteome</keyword>
<organism evidence="1 2">
    <name type="scientific">Fusarium mundagurra</name>
    <dbReference type="NCBI Taxonomy" id="1567541"/>
    <lineage>
        <taxon>Eukaryota</taxon>
        <taxon>Fungi</taxon>
        <taxon>Dikarya</taxon>
        <taxon>Ascomycota</taxon>
        <taxon>Pezizomycotina</taxon>
        <taxon>Sordariomycetes</taxon>
        <taxon>Hypocreomycetidae</taxon>
        <taxon>Hypocreales</taxon>
        <taxon>Nectriaceae</taxon>
        <taxon>Fusarium</taxon>
        <taxon>Fusarium fujikuroi species complex</taxon>
    </lineage>
</organism>
<proteinExistence type="predicted"/>
<evidence type="ECO:0000313" key="2">
    <source>
        <dbReference type="Proteomes" id="UP000544331"/>
    </source>
</evidence>
<name>A0A8H5YPR2_9HYPO</name>
<comment type="caution">
    <text evidence="1">The sequence shown here is derived from an EMBL/GenBank/DDBJ whole genome shotgun (WGS) entry which is preliminary data.</text>
</comment>